<gene>
    <name evidence="2" type="ORF">PoB_002959100</name>
</gene>
<accession>A0AAV3ZVT9</accession>
<dbReference type="EMBL" id="BLXT01003724">
    <property type="protein sequence ID" value="GFO03086.1"/>
    <property type="molecule type" value="Genomic_DNA"/>
</dbReference>
<feature type="region of interest" description="Disordered" evidence="1">
    <location>
        <begin position="43"/>
        <end position="81"/>
    </location>
</feature>
<comment type="caution">
    <text evidence="2">The sequence shown here is derived from an EMBL/GenBank/DDBJ whole genome shotgun (WGS) entry which is preliminary data.</text>
</comment>
<evidence type="ECO:0000313" key="2">
    <source>
        <dbReference type="EMBL" id="GFO03086.1"/>
    </source>
</evidence>
<dbReference type="Proteomes" id="UP000735302">
    <property type="component" value="Unassembled WGS sequence"/>
</dbReference>
<proteinExistence type="predicted"/>
<evidence type="ECO:0000313" key="3">
    <source>
        <dbReference type="Proteomes" id="UP000735302"/>
    </source>
</evidence>
<evidence type="ECO:0000256" key="1">
    <source>
        <dbReference type="SAM" id="MobiDB-lite"/>
    </source>
</evidence>
<reference evidence="2 3" key="1">
    <citation type="journal article" date="2021" name="Elife">
        <title>Chloroplast acquisition without the gene transfer in kleptoplastic sea slugs, Plakobranchus ocellatus.</title>
        <authorList>
            <person name="Maeda T."/>
            <person name="Takahashi S."/>
            <person name="Yoshida T."/>
            <person name="Shimamura S."/>
            <person name="Takaki Y."/>
            <person name="Nagai Y."/>
            <person name="Toyoda A."/>
            <person name="Suzuki Y."/>
            <person name="Arimoto A."/>
            <person name="Ishii H."/>
            <person name="Satoh N."/>
            <person name="Nishiyama T."/>
            <person name="Hasebe M."/>
            <person name="Maruyama T."/>
            <person name="Minagawa J."/>
            <person name="Obokata J."/>
            <person name="Shigenobu S."/>
        </authorList>
    </citation>
    <scope>NUCLEOTIDE SEQUENCE [LARGE SCALE GENOMIC DNA]</scope>
</reference>
<feature type="compositionally biased region" description="Polar residues" evidence="1">
    <location>
        <begin position="72"/>
        <end position="81"/>
    </location>
</feature>
<organism evidence="2 3">
    <name type="scientific">Plakobranchus ocellatus</name>
    <dbReference type="NCBI Taxonomy" id="259542"/>
    <lineage>
        <taxon>Eukaryota</taxon>
        <taxon>Metazoa</taxon>
        <taxon>Spiralia</taxon>
        <taxon>Lophotrochozoa</taxon>
        <taxon>Mollusca</taxon>
        <taxon>Gastropoda</taxon>
        <taxon>Heterobranchia</taxon>
        <taxon>Euthyneura</taxon>
        <taxon>Panpulmonata</taxon>
        <taxon>Sacoglossa</taxon>
        <taxon>Placobranchoidea</taxon>
        <taxon>Plakobranchidae</taxon>
        <taxon>Plakobranchus</taxon>
    </lineage>
</organism>
<protein>
    <submittedName>
        <fullName evidence="2">Uncharacterized protein</fullName>
    </submittedName>
</protein>
<sequence>MDRIQHEILMGFEECNINGRTFKEKADGFGFLYIASPQQGDLRLLGPSSGRGADGGARTRDRRVPADLRADSQATVPPTPL</sequence>
<feature type="compositionally biased region" description="Basic and acidic residues" evidence="1">
    <location>
        <begin position="57"/>
        <end position="70"/>
    </location>
</feature>
<dbReference type="AlphaFoldDB" id="A0AAV3ZVT9"/>
<keyword evidence="3" id="KW-1185">Reference proteome</keyword>
<name>A0AAV3ZVT9_9GAST</name>